<protein>
    <recommendedName>
        <fullName evidence="5">Large polyvalent protein associated domain-containing protein</fullName>
    </recommendedName>
</protein>
<sequence>MNDTTIIQRGTRVHCILAHAGEGVVTAVREDPNARNTYVIGLPGLERVRSTGQHLYDVVFLNGHFSQGVPETIFRGVQWHILERLAEEEEIARLVAAHLQLRAEDEAAAERRRFAFEVERDQLKADPANKHLTQGDDQSSGLLAAKNIRAVLRRAFPGERFSVQKRSWGTVSIQWEDGPTEEQVRGLVDRFRSGSFDGMQDQYVSEKTPWNAVFGGTKYLNLTRFHSPALITRAIAEVMAQLGDIGVGVSTAEDYAAGKLWDIEVPGAHGLESLIRMRASRLAG</sequence>
<evidence type="ECO:0000313" key="4">
    <source>
        <dbReference type="Proteomes" id="UP001262410"/>
    </source>
</evidence>
<evidence type="ECO:0000259" key="1">
    <source>
        <dbReference type="Pfam" id="PF18847"/>
    </source>
</evidence>
<evidence type="ECO:0008006" key="5">
    <source>
        <dbReference type="Google" id="ProtNLM"/>
    </source>
</evidence>
<feature type="domain" description="Large polyvalent protein associated" evidence="2">
    <location>
        <begin position="7"/>
        <end position="121"/>
    </location>
</feature>
<dbReference type="InterPro" id="IPR041311">
    <property type="entry name" value="LPD29"/>
</dbReference>
<dbReference type="Pfam" id="PF18850">
    <property type="entry name" value="LPD30"/>
    <property type="match status" value="1"/>
</dbReference>
<name>A0ABU1K091_9PROT</name>
<dbReference type="EMBL" id="JAVDPW010000018">
    <property type="protein sequence ID" value="MDR6294295.1"/>
    <property type="molecule type" value="Genomic_DNA"/>
</dbReference>
<dbReference type="RefSeq" id="WP_309801752.1">
    <property type="nucleotide sequence ID" value="NZ_JAVDPW010000018.1"/>
</dbReference>
<reference evidence="3 4" key="1">
    <citation type="submission" date="2023-07" db="EMBL/GenBank/DDBJ databases">
        <title>Sorghum-associated microbial communities from plants grown in Nebraska, USA.</title>
        <authorList>
            <person name="Schachtman D."/>
        </authorList>
    </citation>
    <scope>NUCLEOTIDE SEQUENCE [LARGE SCALE GENOMIC DNA]</scope>
    <source>
        <strain evidence="3 4">584</strain>
    </source>
</reference>
<dbReference type="Proteomes" id="UP001262410">
    <property type="component" value="Unassembled WGS sequence"/>
</dbReference>
<evidence type="ECO:0000259" key="2">
    <source>
        <dbReference type="Pfam" id="PF18850"/>
    </source>
</evidence>
<proteinExistence type="predicted"/>
<comment type="caution">
    <text evidence="3">The sequence shown here is derived from an EMBL/GenBank/DDBJ whole genome shotgun (WGS) entry which is preliminary data.</text>
</comment>
<gene>
    <name evidence="3" type="ORF">E9232_006849</name>
</gene>
<feature type="domain" description="Large polyvalent protein associated" evidence="1">
    <location>
        <begin position="144"/>
        <end position="221"/>
    </location>
</feature>
<organism evidence="3 4">
    <name type="scientific">Inquilinus ginsengisoli</name>
    <dbReference type="NCBI Taxonomy" id="363840"/>
    <lineage>
        <taxon>Bacteria</taxon>
        <taxon>Pseudomonadati</taxon>
        <taxon>Pseudomonadota</taxon>
        <taxon>Alphaproteobacteria</taxon>
        <taxon>Rhodospirillales</taxon>
        <taxon>Rhodospirillaceae</taxon>
        <taxon>Inquilinus</taxon>
    </lineage>
</organism>
<evidence type="ECO:0000313" key="3">
    <source>
        <dbReference type="EMBL" id="MDR6294295.1"/>
    </source>
</evidence>
<dbReference type="InterPro" id="IPR040631">
    <property type="entry name" value="LPD30"/>
</dbReference>
<keyword evidence="4" id="KW-1185">Reference proteome</keyword>
<accession>A0ABU1K091</accession>
<dbReference type="Pfam" id="PF18847">
    <property type="entry name" value="LPD29"/>
    <property type="match status" value="1"/>
</dbReference>